<evidence type="ECO:0000256" key="2">
    <source>
        <dbReference type="SAM" id="Phobius"/>
    </source>
</evidence>
<comment type="caution">
    <text evidence="5">The sequence shown here is derived from an EMBL/GenBank/DDBJ whole genome shotgun (WGS) entry which is preliminary data.</text>
</comment>
<feature type="chain" id="PRO_5045242869" description="Histidine kinase domain-containing protein" evidence="3">
    <location>
        <begin position="21"/>
        <end position="1018"/>
    </location>
</feature>
<evidence type="ECO:0000259" key="4">
    <source>
        <dbReference type="PROSITE" id="PS50109"/>
    </source>
</evidence>
<dbReference type="PROSITE" id="PS50109">
    <property type="entry name" value="HIS_KIN"/>
    <property type="match status" value="1"/>
</dbReference>
<evidence type="ECO:0000313" key="5">
    <source>
        <dbReference type="EMBL" id="MBC6490006.1"/>
    </source>
</evidence>
<keyword evidence="2" id="KW-1133">Transmembrane helix</keyword>
<reference evidence="5 6" key="1">
    <citation type="submission" date="2016-07" db="EMBL/GenBank/DDBJ databases">
        <title>Genome analysis of Flavihumibacter stibioxidans YS-17.</title>
        <authorList>
            <person name="Shi K."/>
            <person name="Han Y."/>
            <person name="Wang G."/>
        </authorList>
    </citation>
    <scope>NUCLEOTIDE SEQUENCE [LARGE SCALE GENOMIC DNA]</scope>
    <source>
        <strain evidence="5 6">YS-17</strain>
    </source>
</reference>
<dbReference type="InterPro" id="IPR011110">
    <property type="entry name" value="Reg_prop"/>
</dbReference>
<dbReference type="InterPro" id="IPR036890">
    <property type="entry name" value="HATPase_C_sf"/>
</dbReference>
<feature type="domain" description="Histidine kinase" evidence="4">
    <location>
        <begin position="827"/>
        <end position="1018"/>
    </location>
</feature>
<gene>
    <name evidence="5" type="ORF">BC349_03430</name>
</gene>
<dbReference type="Pfam" id="PF07494">
    <property type="entry name" value="Reg_prop"/>
    <property type="match status" value="5"/>
</dbReference>
<keyword evidence="2" id="KW-0812">Transmembrane</keyword>
<dbReference type="SUPFAM" id="SSF63829">
    <property type="entry name" value="Calcium-dependent phosphotriesterase"/>
    <property type="match status" value="2"/>
</dbReference>
<name>A0ABR7M4R7_9BACT</name>
<dbReference type="Gene3D" id="2.130.10.10">
    <property type="entry name" value="YVTN repeat-like/Quinoprotein amine dehydrogenase"/>
    <property type="match status" value="3"/>
</dbReference>
<dbReference type="PANTHER" id="PTHR43547">
    <property type="entry name" value="TWO-COMPONENT HISTIDINE KINASE"/>
    <property type="match status" value="1"/>
</dbReference>
<keyword evidence="1" id="KW-0597">Phosphoprotein</keyword>
<proteinExistence type="predicted"/>
<dbReference type="RefSeq" id="WP_187255335.1">
    <property type="nucleotide sequence ID" value="NZ_JBHULF010000006.1"/>
</dbReference>
<evidence type="ECO:0000313" key="6">
    <source>
        <dbReference type="Proteomes" id="UP000765802"/>
    </source>
</evidence>
<dbReference type="CDD" id="cd16917">
    <property type="entry name" value="HATPase_UhpB-NarQ-NarX-like"/>
    <property type="match status" value="1"/>
</dbReference>
<dbReference type="Proteomes" id="UP000765802">
    <property type="component" value="Unassembled WGS sequence"/>
</dbReference>
<keyword evidence="3" id="KW-0732">Signal</keyword>
<dbReference type="EMBL" id="MBUA01000001">
    <property type="protein sequence ID" value="MBC6490006.1"/>
    <property type="molecule type" value="Genomic_DNA"/>
</dbReference>
<dbReference type="InterPro" id="IPR011123">
    <property type="entry name" value="Y_Y_Y"/>
</dbReference>
<keyword evidence="2" id="KW-0472">Membrane</keyword>
<feature type="signal peptide" evidence="3">
    <location>
        <begin position="1"/>
        <end position="20"/>
    </location>
</feature>
<dbReference type="Gene3D" id="3.30.565.10">
    <property type="entry name" value="Histidine kinase-like ATPase, C-terminal domain"/>
    <property type="match status" value="1"/>
</dbReference>
<feature type="transmembrane region" description="Helical" evidence="2">
    <location>
        <begin position="786"/>
        <end position="806"/>
    </location>
</feature>
<evidence type="ECO:0000256" key="1">
    <source>
        <dbReference type="ARBA" id="ARBA00022553"/>
    </source>
</evidence>
<dbReference type="InterPro" id="IPR015943">
    <property type="entry name" value="WD40/YVTN_repeat-like_dom_sf"/>
</dbReference>
<dbReference type="Pfam" id="PF07730">
    <property type="entry name" value="HisKA_3"/>
    <property type="match status" value="1"/>
</dbReference>
<dbReference type="PANTHER" id="PTHR43547:SF2">
    <property type="entry name" value="HYBRID SIGNAL TRANSDUCTION HISTIDINE KINASE C"/>
    <property type="match status" value="1"/>
</dbReference>
<evidence type="ECO:0000256" key="3">
    <source>
        <dbReference type="SAM" id="SignalP"/>
    </source>
</evidence>
<dbReference type="SUPFAM" id="SSF55874">
    <property type="entry name" value="ATPase domain of HSP90 chaperone/DNA topoisomerase II/histidine kinase"/>
    <property type="match status" value="1"/>
</dbReference>
<dbReference type="InterPro" id="IPR013783">
    <property type="entry name" value="Ig-like_fold"/>
</dbReference>
<dbReference type="Gene3D" id="2.60.40.10">
    <property type="entry name" value="Immunoglobulins"/>
    <property type="match status" value="1"/>
</dbReference>
<accession>A0ABR7M4R7</accession>
<dbReference type="Gene3D" id="1.20.5.1930">
    <property type="match status" value="1"/>
</dbReference>
<dbReference type="Pfam" id="PF02518">
    <property type="entry name" value="HATPase_c"/>
    <property type="match status" value="1"/>
</dbReference>
<protein>
    <recommendedName>
        <fullName evidence="4">Histidine kinase domain-containing protein</fullName>
    </recommendedName>
</protein>
<dbReference type="InterPro" id="IPR005467">
    <property type="entry name" value="His_kinase_dom"/>
</dbReference>
<dbReference type="SMART" id="SM00387">
    <property type="entry name" value="HATPase_c"/>
    <property type="match status" value="1"/>
</dbReference>
<keyword evidence="6" id="KW-1185">Reference proteome</keyword>
<dbReference type="InterPro" id="IPR003594">
    <property type="entry name" value="HATPase_dom"/>
</dbReference>
<organism evidence="5 6">
    <name type="scientific">Flavihumibacter stibioxidans</name>
    <dbReference type="NCBI Taxonomy" id="1834163"/>
    <lineage>
        <taxon>Bacteria</taxon>
        <taxon>Pseudomonadati</taxon>
        <taxon>Bacteroidota</taxon>
        <taxon>Chitinophagia</taxon>
        <taxon>Chitinophagales</taxon>
        <taxon>Chitinophagaceae</taxon>
        <taxon>Flavihumibacter</taxon>
    </lineage>
</organism>
<dbReference type="Pfam" id="PF07495">
    <property type="entry name" value="Y_Y_Y"/>
    <property type="match status" value="1"/>
</dbReference>
<dbReference type="InterPro" id="IPR011712">
    <property type="entry name" value="Sig_transdc_His_kin_sub3_dim/P"/>
</dbReference>
<sequence length="1018" mass="116585">MRRSLIQILLFLAIVPAARSQEFTFSRLSVTDGLSSNFIYSVWQDRKGFLWIGTENGLQRYDGSKFVQFYDHNRSDNLPASPINQIMGDNNGNMWIRMGKKTGIFNPLTLSYREAPIISKDKLPVRSEASIWKNNEGRFFVVVQRHSCLPYNEKLHRFEEGPLPFRLPPDWKPNYLHQDSRNGNYWIGTDSGLVMYDIKARTWFTGTNAGDQHPELKAFAAHRNVSSICIDNKGRTWISFWSYDPGEKGGARIVYYDPSQKKTHDFSAREFSKNKGYTEVHRIRSLNNSTVWTYGLNLLAMEDSANNSLMSITDPFQTEYGIRFKYINDIFEDNEKVLWVATDNGLYATSAEPDKSHHIILSPYKEEANITSLMETREGKLWLGTWGRGIVSTEDSIEVKNIYKAHPANDDFKMVWDLHQHSRTGYIWITCQSGKLVRYDPRRKMSDMLQLPVFNNRTVRQVAEDKEGNLWFGTQGGEIVQYGAGKSLHPDSFRLKDKLSSIINRLYFDKQGQLWVATHGEGLLVYDPGSGKRVAHYSDSGKQSNMFQENVISDIVELNDSVMAIGSGNLNLLNKKTGHIETITLYEGLPSYNITSLQTDGFGHLWISTKDGLFKYNPRKSVFTRYDQRDGLITTANSETLLNNSLLRKNGQVAFAGNQQAVLFDPAFFISKLAPKDVTITDFKLFNRYLPPDSILRLDKIRLKHEQNSISILFASLSYKQRGKLIYYYMLEGADKNWIRDDGGLIANYSLLPPGNYTFKVRCENEEGTPSSNMTQLNILIRPPFYGTWWFMVLIAIVIAGLTYLIHRLRINRILAVEKVRRRVARDLHDDMGSTLSTINILSEMARMKIDTDTKASRDYIEKISDNSSRMMEAMDDIVWSINPMNDNMQRITARMREFAATVLEPKGIEYSFHVDEKVMDLVLDMEARRDFFLVFKEAINNLAKYSMAKQAVIDIRISHGKLHMNIKDDGIGFETESADSGNGLTNMKKRSEMMKGLLRIISGKNEGTLVQLEVPLT</sequence>